<keyword evidence="12" id="KW-1185">Reference proteome</keyword>
<dbReference type="Gene3D" id="3.40.50.720">
    <property type="entry name" value="NAD(P)-binding Rossmann-like Domain"/>
    <property type="match status" value="1"/>
</dbReference>
<evidence type="ECO:0000256" key="8">
    <source>
        <dbReference type="ARBA" id="ARBA00023152"/>
    </source>
</evidence>
<evidence type="ECO:0000256" key="4">
    <source>
        <dbReference type="ARBA" id="ARBA00021022"/>
    </source>
</evidence>
<evidence type="ECO:0000256" key="5">
    <source>
        <dbReference type="ARBA" id="ARBA00022490"/>
    </source>
</evidence>
<evidence type="ECO:0000259" key="10">
    <source>
        <dbReference type="SMART" id="SM00846"/>
    </source>
</evidence>
<protein>
    <recommendedName>
        <fullName evidence="4">Glyceraldehyde-3-phosphate dehydrogenase</fullName>
        <ecNumber evidence="3">1.2.1.12</ecNumber>
    </recommendedName>
</protein>
<dbReference type="Proteomes" id="UP000700334">
    <property type="component" value="Unassembled WGS sequence"/>
</dbReference>
<evidence type="ECO:0000256" key="1">
    <source>
        <dbReference type="ARBA" id="ARBA00004869"/>
    </source>
</evidence>
<dbReference type="Pfam" id="PF00044">
    <property type="entry name" value="Gp_dh_N"/>
    <property type="match status" value="1"/>
</dbReference>
<dbReference type="SMART" id="SM00846">
    <property type="entry name" value="Gp_dh_N"/>
    <property type="match status" value="1"/>
</dbReference>
<dbReference type="GO" id="GO:0005829">
    <property type="term" value="C:cytosol"/>
    <property type="evidence" value="ECO:0007669"/>
    <property type="project" value="TreeGrafter"/>
</dbReference>
<comment type="similarity">
    <text evidence="2">Belongs to the glyceraldehyde-3-phosphate dehydrogenase family.</text>
</comment>
<keyword evidence="7" id="KW-0520">NAD</keyword>
<dbReference type="InterPro" id="IPR036291">
    <property type="entry name" value="NAD(P)-bd_dom_sf"/>
</dbReference>
<sequence>MTFKERIGWKEDSLVWYLVTRTAFNSGRVDIVTINDPFVDLDDMNHYDSTQGKFKDTAKAENGKLVSNGKPIHSFHERDLADIKRGDAGADHDVGPLVPSPPWRKLIHLKREAKIVPICRDGVPVCDRCEPWEVGQFPQDGQQHLYTTNSLAT</sequence>
<comment type="pathway">
    <text evidence="1">Carbohydrate degradation; glycolysis; pyruvate from D-glyceraldehyde 3-phosphate: step 1/5.</text>
</comment>
<dbReference type="InterPro" id="IPR020828">
    <property type="entry name" value="GlycerAld_3-P_DH_NAD(P)-bd"/>
</dbReference>
<dbReference type="OrthoDB" id="9620457at2759"/>
<proteinExistence type="inferred from homology"/>
<dbReference type="SUPFAM" id="SSF51735">
    <property type="entry name" value="NAD(P)-binding Rossmann-fold domains"/>
    <property type="match status" value="1"/>
</dbReference>
<name>A0A8J6DWL6_GALPY</name>
<reference evidence="11" key="1">
    <citation type="journal article" date="2021" name="Evol. Appl.">
        <title>The genome of the Pyrenean desman and the effects of bottlenecks and inbreeding on the genomic landscape of an endangered species.</title>
        <authorList>
            <person name="Escoda L."/>
            <person name="Castresana J."/>
        </authorList>
    </citation>
    <scope>NUCLEOTIDE SEQUENCE</scope>
    <source>
        <strain evidence="11">IBE-C5619</strain>
    </source>
</reference>
<feature type="domain" description="Glyceraldehyde 3-phosphate dehydrogenase NAD(P) binding" evidence="10">
    <location>
        <begin position="15"/>
        <end position="119"/>
    </location>
</feature>
<comment type="caution">
    <text evidence="11">The sequence shown here is derived from an EMBL/GenBank/DDBJ whole genome shotgun (WGS) entry which is preliminary data.</text>
</comment>
<dbReference type="PANTHER" id="PTHR10836:SF111">
    <property type="entry name" value="GLYCERALDEHYDE-3-PHOSPHATE DEHYDROGENASE"/>
    <property type="match status" value="1"/>
</dbReference>
<dbReference type="InterPro" id="IPR020831">
    <property type="entry name" value="GlycerAld/Erythrose_P_DH"/>
</dbReference>
<keyword evidence="8" id="KW-0324">Glycolysis</keyword>
<evidence type="ECO:0000256" key="3">
    <source>
        <dbReference type="ARBA" id="ARBA00013119"/>
    </source>
</evidence>
<dbReference type="GO" id="GO:0004365">
    <property type="term" value="F:glyceraldehyde-3-phosphate dehydrogenase (NAD+) (phosphorylating) activity"/>
    <property type="evidence" value="ECO:0007669"/>
    <property type="project" value="UniProtKB-EC"/>
</dbReference>
<evidence type="ECO:0000313" key="12">
    <source>
        <dbReference type="Proteomes" id="UP000700334"/>
    </source>
</evidence>
<evidence type="ECO:0000256" key="2">
    <source>
        <dbReference type="ARBA" id="ARBA00007406"/>
    </source>
</evidence>
<comment type="catalytic activity">
    <reaction evidence="9">
        <text>D-glyceraldehyde 3-phosphate + phosphate + NAD(+) = (2R)-3-phospho-glyceroyl phosphate + NADH + H(+)</text>
        <dbReference type="Rhea" id="RHEA:10300"/>
        <dbReference type="ChEBI" id="CHEBI:15378"/>
        <dbReference type="ChEBI" id="CHEBI:43474"/>
        <dbReference type="ChEBI" id="CHEBI:57540"/>
        <dbReference type="ChEBI" id="CHEBI:57604"/>
        <dbReference type="ChEBI" id="CHEBI:57945"/>
        <dbReference type="ChEBI" id="CHEBI:59776"/>
        <dbReference type="EC" id="1.2.1.12"/>
    </reaction>
</comment>
<accession>A0A8J6DWL6</accession>
<evidence type="ECO:0000313" key="11">
    <source>
        <dbReference type="EMBL" id="KAG8522500.1"/>
    </source>
</evidence>
<gene>
    <name evidence="11" type="ORF">J0S82_020357</name>
</gene>
<dbReference type="AlphaFoldDB" id="A0A8J6DWL6"/>
<evidence type="ECO:0000256" key="6">
    <source>
        <dbReference type="ARBA" id="ARBA00023002"/>
    </source>
</evidence>
<dbReference type="GO" id="GO:0051287">
    <property type="term" value="F:NAD binding"/>
    <property type="evidence" value="ECO:0007669"/>
    <property type="project" value="InterPro"/>
</dbReference>
<dbReference type="PANTHER" id="PTHR10836">
    <property type="entry name" value="GLYCERALDEHYDE 3-PHOSPHATE DEHYDROGENASE"/>
    <property type="match status" value="1"/>
</dbReference>
<dbReference type="GO" id="GO:0006096">
    <property type="term" value="P:glycolytic process"/>
    <property type="evidence" value="ECO:0007669"/>
    <property type="project" value="UniProtKB-KW"/>
</dbReference>
<organism evidence="11 12">
    <name type="scientific">Galemys pyrenaicus</name>
    <name type="common">Iberian desman</name>
    <name type="synonym">Pyrenean desman</name>
    <dbReference type="NCBI Taxonomy" id="202257"/>
    <lineage>
        <taxon>Eukaryota</taxon>
        <taxon>Metazoa</taxon>
        <taxon>Chordata</taxon>
        <taxon>Craniata</taxon>
        <taxon>Vertebrata</taxon>
        <taxon>Euteleostomi</taxon>
        <taxon>Mammalia</taxon>
        <taxon>Eutheria</taxon>
        <taxon>Laurasiatheria</taxon>
        <taxon>Eulipotyphla</taxon>
        <taxon>Talpidae</taxon>
        <taxon>Galemys</taxon>
    </lineage>
</organism>
<evidence type="ECO:0000256" key="7">
    <source>
        <dbReference type="ARBA" id="ARBA00023027"/>
    </source>
</evidence>
<keyword evidence="6" id="KW-0560">Oxidoreductase</keyword>
<dbReference type="EMBL" id="JAGFMF010011433">
    <property type="protein sequence ID" value="KAG8522500.1"/>
    <property type="molecule type" value="Genomic_DNA"/>
</dbReference>
<evidence type="ECO:0000256" key="9">
    <source>
        <dbReference type="ARBA" id="ARBA00047698"/>
    </source>
</evidence>
<dbReference type="EC" id="1.2.1.12" evidence="3"/>
<keyword evidence="5" id="KW-0963">Cytoplasm</keyword>